<dbReference type="Gene3D" id="3.40.50.150">
    <property type="entry name" value="Vaccinia Virus protein VP39"/>
    <property type="match status" value="1"/>
</dbReference>
<feature type="compositionally biased region" description="Low complexity" evidence="1">
    <location>
        <begin position="1"/>
        <end position="21"/>
    </location>
</feature>
<organism evidence="2 3">
    <name type="scientific">Aphanocapsa feldmannii 277cV</name>
    <dbReference type="NCBI Taxonomy" id="2507553"/>
    <lineage>
        <taxon>Bacteria</taxon>
        <taxon>Bacillati</taxon>
        <taxon>Cyanobacteriota</taxon>
        <taxon>Cyanophyceae</taxon>
        <taxon>Oscillatoriophycideae</taxon>
        <taxon>Chroococcales</taxon>
        <taxon>Microcystaceae</taxon>
        <taxon>Aphanocapsa</taxon>
    </lineage>
</organism>
<feature type="region of interest" description="Disordered" evidence="1">
    <location>
        <begin position="1"/>
        <end position="24"/>
    </location>
</feature>
<dbReference type="EMBL" id="SRMO01000050">
    <property type="protein sequence ID" value="TGG93783.1"/>
    <property type="molecule type" value="Genomic_DNA"/>
</dbReference>
<protein>
    <submittedName>
        <fullName evidence="2">Methyltransferase domain-containing protein</fullName>
    </submittedName>
</protein>
<gene>
    <name evidence="2" type="ORF">ERJ67_03975</name>
</gene>
<dbReference type="AlphaFoldDB" id="A0A524RPP2"/>
<dbReference type="Proteomes" id="UP000317990">
    <property type="component" value="Unassembled WGS sequence"/>
</dbReference>
<dbReference type="Pfam" id="PF13489">
    <property type="entry name" value="Methyltransf_23"/>
    <property type="match status" value="1"/>
</dbReference>
<keyword evidence="2" id="KW-0489">Methyltransferase</keyword>
<reference evidence="2 3" key="1">
    <citation type="journal article" date="2019" name="mSystems">
        <title>Life at home and on the roam: Genomic adaptions reflect the dual lifestyle of an intracellular, facultative symbiont.</title>
        <authorList>
            <person name="Burgsdorf I."/>
        </authorList>
    </citation>
    <scope>NUCLEOTIDE SEQUENCE [LARGE SCALE GENOMIC DNA]</scope>
    <source>
        <strain evidence="2">277cV</strain>
    </source>
</reference>
<dbReference type="SUPFAM" id="SSF53335">
    <property type="entry name" value="S-adenosyl-L-methionine-dependent methyltransferases"/>
    <property type="match status" value="1"/>
</dbReference>
<dbReference type="GO" id="GO:0032259">
    <property type="term" value="P:methylation"/>
    <property type="evidence" value="ECO:0007669"/>
    <property type="project" value="UniProtKB-KW"/>
</dbReference>
<name>A0A524RPP2_9CHRO</name>
<evidence type="ECO:0000256" key="1">
    <source>
        <dbReference type="SAM" id="MobiDB-lite"/>
    </source>
</evidence>
<comment type="caution">
    <text evidence="2">The sequence shown here is derived from an EMBL/GenBank/DDBJ whole genome shotgun (WGS) entry which is preliminary data.</text>
</comment>
<dbReference type="GO" id="GO:0008168">
    <property type="term" value="F:methyltransferase activity"/>
    <property type="evidence" value="ECO:0007669"/>
    <property type="project" value="UniProtKB-KW"/>
</dbReference>
<proteinExistence type="predicted"/>
<evidence type="ECO:0000313" key="2">
    <source>
        <dbReference type="EMBL" id="TGG93783.1"/>
    </source>
</evidence>
<dbReference type="InterPro" id="IPR029063">
    <property type="entry name" value="SAM-dependent_MTases_sf"/>
</dbReference>
<keyword evidence="2" id="KW-0808">Transferase</keyword>
<accession>A0A524RPP2</accession>
<evidence type="ECO:0000313" key="3">
    <source>
        <dbReference type="Proteomes" id="UP000317990"/>
    </source>
</evidence>
<dbReference type="CDD" id="cd02440">
    <property type="entry name" value="AdoMet_MTases"/>
    <property type="match status" value="1"/>
</dbReference>
<sequence>MIRPRPAAAAAAPPAGPATAGVQRQAPLPSGARVRLAFEAAAQRYHRGALLQRAMAWRLALLQRDVPLPAGPRLDLGGGSGSLAQALDAWGIPGLTVVDQVDELLDLAAPRPTRRWDLRRGLPPLARAPALVASNFALQWLPRPEHHLRHWCDALAPGGSLLLALPVAGSFPQWHQAAAAAGVPCTAMAFPAAERLVKTAGQVLLLRRLERRRFTRHWSSPLAFLQALRDLGLAASGHPALGPGQLRALQRHWPAAARGGVAISWQVLLLQGRRRPAPASGQGP</sequence>